<comment type="caution">
    <text evidence="1">The sequence shown here is derived from an EMBL/GenBank/DDBJ whole genome shotgun (WGS) entry which is preliminary data.</text>
</comment>
<organism evidence="1 2">
    <name type="scientific">Trifolium medium</name>
    <dbReference type="NCBI Taxonomy" id="97028"/>
    <lineage>
        <taxon>Eukaryota</taxon>
        <taxon>Viridiplantae</taxon>
        <taxon>Streptophyta</taxon>
        <taxon>Embryophyta</taxon>
        <taxon>Tracheophyta</taxon>
        <taxon>Spermatophyta</taxon>
        <taxon>Magnoliopsida</taxon>
        <taxon>eudicotyledons</taxon>
        <taxon>Gunneridae</taxon>
        <taxon>Pentapetalae</taxon>
        <taxon>rosids</taxon>
        <taxon>fabids</taxon>
        <taxon>Fabales</taxon>
        <taxon>Fabaceae</taxon>
        <taxon>Papilionoideae</taxon>
        <taxon>50 kb inversion clade</taxon>
        <taxon>NPAAA clade</taxon>
        <taxon>Hologalegina</taxon>
        <taxon>IRL clade</taxon>
        <taxon>Trifolieae</taxon>
        <taxon>Trifolium</taxon>
    </lineage>
</organism>
<proteinExistence type="predicted"/>
<sequence>MVYSSLGEVVVPDDDLAYYKNQKEENIVNDKQSHEYIDEFYINKPESTTVVTEPIDYISSGIRSCLQVVDKEDKVEHTSKMVEVVFGNRESESKVRN</sequence>
<evidence type="ECO:0000313" key="2">
    <source>
        <dbReference type="Proteomes" id="UP000265520"/>
    </source>
</evidence>
<reference evidence="1 2" key="1">
    <citation type="journal article" date="2018" name="Front. Plant Sci.">
        <title>Red Clover (Trifolium pratense) and Zigzag Clover (T. medium) - A Picture of Genomic Similarities and Differences.</title>
        <authorList>
            <person name="Dluhosova J."/>
            <person name="Istvanek J."/>
            <person name="Nedelnik J."/>
            <person name="Repkova J."/>
        </authorList>
    </citation>
    <scope>NUCLEOTIDE SEQUENCE [LARGE SCALE GENOMIC DNA]</scope>
    <source>
        <strain evidence="2">cv. 10/8</strain>
        <tissue evidence="1">Leaf</tissue>
    </source>
</reference>
<keyword evidence="1" id="KW-0808">Transferase</keyword>
<dbReference type="GO" id="GO:0016301">
    <property type="term" value="F:kinase activity"/>
    <property type="evidence" value="ECO:0007669"/>
    <property type="project" value="UniProtKB-KW"/>
</dbReference>
<dbReference type="EMBL" id="LXQA010431563">
    <property type="protein sequence ID" value="MCI51416.1"/>
    <property type="molecule type" value="Genomic_DNA"/>
</dbReference>
<evidence type="ECO:0000313" key="1">
    <source>
        <dbReference type="EMBL" id="MCI51416.1"/>
    </source>
</evidence>
<keyword evidence="1" id="KW-0418">Kinase</keyword>
<accession>A0A392SU76</accession>
<keyword evidence="2" id="KW-1185">Reference proteome</keyword>
<dbReference type="Proteomes" id="UP000265520">
    <property type="component" value="Unassembled WGS sequence"/>
</dbReference>
<protein>
    <submittedName>
        <fullName evidence="1">Mitogen-activated protein kinase kinase kinase 13-A</fullName>
    </submittedName>
</protein>
<dbReference type="AlphaFoldDB" id="A0A392SU76"/>
<name>A0A392SU76_9FABA</name>